<name>A0A7J0GIG8_9ERIC</name>
<feature type="region of interest" description="Disordered" evidence="2">
    <location>
        <begin position="422"/>
        <end position="481"/>
    </location>
</feature>
<evidence type="ECO:0000256" key="2">
    <source>
        <dbReference type="SAM" id="MobiDB-lite"/>
    </source>
</evidence>
<feature type="compositionally biased region" description="Basic residues" evidence="2">
    <location>
        <begin position="25"/>
        <end position="34"/>
    </location>
</feature>
<feature type="compositionally biased region" description="Polar residues" evidence="2">
    <location>
        <begin position="381"/>
        <end position="392"/>
    </location>
</feature>
<organism evidence="3 4">
    <name type="scientific">Actinidia rufa</name>
    <dbReference type="NCBI Taxonomy" id="165716"/>
    <lineage>
        <taxon>Eukaryota</taxon>
        <taxon>Viridiplantae</taxon>
        <taxon>Streptophyta</taxon>
        <taxon>Embryophyta</taxon>
        <taxon>Tracheophyta</taxon>
        <taxon>Spermatophyta</taxon>
        <taxon>Magnoliopsida</taxon>
        <taxon>eudicotyledons</taxon>
        <taxon>Gunneridae</taxon>
        <taxon>Pentapetalae</taxon>
        <taxon>asterids</taxon>
        <taxon>Ericales</taxon>
        <taxon>Actinidiaceae</taxon>
        <taxon>Actinidia</taxon>
    </lineage>
</organism>
<feature type="coiled-coil region" evidence="1">
    <location>
        <begin position="564"/>
        <end position="602"/>
    </location>
</feature>
<dbReference type="AlphaFoldDB" id="A0A7J0GIG8"/>
<dbReference type="Proteomes" id="UP000585474">
    <property type="component" value="Unassembled WGS sequence"/>
</dbReference>
<accession>A0A7J0GIG8</accession>
<dbReference type="EMBL" id="BJWL01000021">
    <property type="protein sequence ID" value="GFZ10532.1"/>
    <property type="molecule type" value="Genomic_DNA"/>
</dbReference>
<feature type="region of interest" description="Disordered" evidence="2">
    <location>
        <begin position="381"/>
        <end position="401"/>
    </location>
</feature>
<evidence type="ECO:0000313" key="4">
    <source>
        <dbReference type="Proteomes" id="UP000585474"/>
    </source>
</evidence>
<protein>
    <submittedName>
        <fullName evidence="3">Uncharacterized protein</fullName>
    </submittedName>
</protein>
<keyword evidence="1" id="KW-0175">Coiled coil</keyword>
<evidence type="ECO:0000313" key="3">
    <source>
        <dbReference type="EMBL" id="GFZ10532.1"/>
    </source>
</evidence>
<proteinExistence type="predicted"/>
<feature type="region of interest" description="Disordered" evidence="2">
    <location>
        <begin position="323"/>
        <end position="344"/>
    </location>
</feature>
<feature type="compositionally biased region" description="Basic and acidic residues" evidence="2">
    <location>
        <begin position="441"/>
        <end position="460"/>
    </location>
</feature>
<gene>
    <name evidence="3" type="ORF">Acr_21g0011310</name>
</gene>
<sequence length="673" mass="73577">MMLCLFGTGPRMLAGRPAQTNRSKGPGRGRLKPLRRGDQTNVMTADGVMGRVHGSWRDPRKDRYGNISRRCRRHGSRRDPRKESQVFYLAQGRGGAGTLALGELMKHSDGGSGKLSGDDLARFHGLVLPQSRGFGDKQPLKKSWATSFVMVSGRRKASRRREIITSTRPGEVAFYEAAFPAGLRFPIHPTIRYSHYLSKFRNLFSLNSNPKPDQGWLYFKARNKKVLLRGYPTATLRGGRASSFLSSAMNGRFLRERLGRVPQEFRGRGGFQISTAIILLGFMATKRKVFEEIFRSIEESGRFSVPMLLESKSFRRVFVSPGSRASRTAGDNLPSGEAPSSSSNVELRRLLPHIPDLTLLRWTGGKVLDPVLDHYLNVPSSNPLSESCSDSSLPVELESDDRREAREDCGCELENPAPAKGVVIGEKRAGESITSSPSKKGKADDGSKGKGVDIGPEGKKKASSSIKASVAPTVVPSRPGEGTSAHLGAVLGPTPSILGSPSVAERLLRGVIPPADKEKVDKLTLDQTATKLLHVIGQALVLGSSLAVHSREAGEQASLQEGRVASMETEVARLQKLAADFEQQLAESHAREQQALEELAKESAVEEFKSSSEFMAAVEDAASKYFGEGFDFCKVQLRRHHPDLAIDLEGTVVDQDLLAEQDEAAEEREREKI</sequence>
<reference evidence="3 4" key="1">
    <citation type="submission" date="2019-07" db="EMBL/GenBank/DDBJ databases">
        <title>De Novo Assembly of kiwifruit Actinidia rufa.</title>
        <authorList>
            <person name="Sugita-Konishi S."/>
            <person name="Sato K."/>
            <person name="Mori E."/>
            <person name="Abe Y."/>
            <person name="Kisaki G."/>
            <person name="Hamano K."/>
            <person name="Suezawa K."/>
            <person name="Otani M."/>
            <person name="Fukuda T."/>
            <person name="Manabe T."/>
            <person name="Gomi K."/>
            <person name="Tabuchi M."/>
            <person name="Akimitsu K."/>
            <person name="Kataoka I."/>
        </authorList>
    </citation>
    <scope>NUCLEOTIDE SEQUENCE [LARGE SCALE GENOMIC DNA]</scope>
    <source>
        <strain evidence="4">cv. Fuchu</strain>
    </source>
</reference>
<keyword evidence="4" id="KW-1185">Reference proteome</keyword>
<comment type="caution">
    <text evidence="3">The sequence shown here is derived from an EMBL/GenBank/DDBJ whole genome shotgun (WGS) entry which is preliminary data.</text>
</comment>
<feature type="region of interest" description="Disordered" evidence="2">
    <location>
        <begin position="13"/>
        <end position="35"/>
    </location>
</feature>
<evidence type="ECO:0000256" key="1">
    <source>
        <dbReference type="SAM" id="Coils"/>
    </source>
</evidence>